<dbReference type="RefSeq" id="XP_020552321.1">
    <property type="nucleotide sequence ID" value="XM_020696662.1"/>
</dbReference>
<dbReference type="OrthoDB" id="2859658at2759"/>
<dbReference type="GO" id="GO:0042744">
    <property type="term" value="P:hydrogen peroxide catabolic process"/>
    <property type="evidence" value="ECO:0007669"/>
    <property type="project" value="TreeGrafter"/>
</dbReference>
<dbReference type="GO" id="GO:0009507">
    <property type="term" value="C:chloroplast"/>
    <property type="evidence" value="ECO:0007669"/>
    <property type="project" value="TreeGrafter"/>
</dbReference>
<dbReference type="PANTHER" id="PTHR31356">
    <property type="entry name" value="THYLAKOID LUMENAL 29 KDA PROTEIN, CHLOROPLASTIC-RELATED"/>
    <property type="match status" value="1"/>
</dbReference>
<dbReference type="PANTHER" id="PTHR31356:SF59">
    <property type="entry name" value="L-ASCORBATE PEROXIDASE 1, CYTOSOLIC"/>
    <property type="match status" value="1"/>
</dbReference>
<dbReference type="Gene3D" id="1.10.420.10">
    <property type="entry name" value="Peroxidase, domain 2"/>
    <property type="match status" value="1"/>
</dbReference>
<dbReference type="GO" id="GO:0000302">
    <property type="term" value="P:response to reactive oxygen species"/>
    <property type="evidence" value="ECO:0007669"/>
    <property type="project" value="TreeGrafter"/>
</dbReference>
<accession>A0A8M8V8A2</accession>
<sequence length="162" mass="18225">MRDHGTANPLTLTTLTLRETYKPLIFLDLELAHNMLMPLSSNLFLHPIVNSELLGGDKEGFMKLPSDKALLSDPVFQPLVEKYEADEDGFYADYAVSHMKLSELGLAIIYVKGLCVRLCVRSAILFTCYCKFEDLPKPKLQSVFPHRWSADSFTAFDGCVGF</sequence>
<dbReference type="GO" id="GO:0020037">
    <property type="term" value="F:heme binding"/>
    <property type="evidence" value="ECO:0007669"/>
    <property type="project" value="InterPro"/>
</dbReference>
<reference evidence="3 4" key="1">
    <citation type="submission" date="2025-04" db="UniProtKB">
        <authorList>
            <consortium name="RefSeq"/>
        </authorList>
    </citation>
    <scope>IDENTIFICATION</scope>
</reference>
<dbReference type="RefSeq" id="XP_020552322.1">
    <property type="nucleotide sequence ID" value="XM_020696663.1"/>
</dbReference>
<dbReference type="GO" id="GO:0004601">
    <property type="term" value="F:peroxidase activity"/>
    <property type="evidence" value="ECO:0007669"/>
    <property type="project" value="InterPro"/>
</dbReference>
<gene>
    <name evidence="3 4" type="primary">LOC105170828</name>
</gene>
<dbReference type="AlphaFoldDB" id="A0A8M8V8A2"/>
<dbReference type="GO" id="GO:0034599">
    <property type="term" value="P:cellular response to oxidative stress"/>
    <property type="evidence" value="ECO:0007669"/>
    <property type="project" value="InterPro"/>
</dbReference>
<proteinExistence type="predicted"/>
<evidence type="ECO:0000256" key="1">
    <source>
        <dbReference type="ARBA" id="ARBA00023002"/>
    </source>
</evidence>
<keyword evidence="2" id="KW-1185">Reference proteome</keyword>
<dbReference type="Proteomes" id="UP000504604">
    <property type="component" value="Linkage group LG9"/>
</dbReference>
<dbReference type="InterPro" id="IPR044831">
    <property type="entry name" value="Ccp1-like"/>
</dbReference>
<dbReference type="SUPFAM" id="SSF48113">
    <property type="entry name" value="Heme-dependent peroxidases"/>
    <property type="match status" value="1"/>
</dbReference>
<dbReference type="InterPro" id="IPR010255">
    <property type="entry name" value="Haem_peroxidase_sf"/>
</dbReference>
<name>A0A8M8V8A2_SESIN</name>
<keyword evidence="1" id="KW-0560">Oxidoreductase</keyword>
<evidence type="ECO:0000313" key="3">
    <source>
        <dbReference type="RefSeq" id="XP_020552321.1"/>
    </source>
</evidence>
<evidence type="ECO:0000313" key="4">
    <source>
        <dbReference type="RefSeq" id="XP_020552322.1"/>
    </source>
</evidence>
<dbReference type="KEGG" id="sind:105170828"/>
<dbReference type="GeneID" id="105170828"/>
<evidence type="ECO:0000313" key="2">
    <source>
        <dbReference type="Proteomes" id="UP000504604"/>
    </source>
</evidence>
<protein>
    <submittedName>
        <fullName evidence="3 4">Uncharacterized protein LOC105170828 isoform X1</fullName>
    </submittedName>
</protein>
<organism evidence="2 3">
    <name type="scientific">Sesamum indicum</name>
    <name type="common">Oriental sesame</name>
    <name type="synonym">Sesamum orientale</name>
    <dbReference type="NCBI Taxonomy" id="4182"/>
    <lineage>
        <taxon>Eukaryota</taxon>
        <taxon>Viridiplantae</taxon>
        <taxon>Streptophyta</taxon>
        <taxon>Embryophyta</taxon>
        <taxon>Tracheophyta</taxon>
        <taxon>Spermatophyta</taxon>
        <taxon>Magnoliopsida</taxon>
        <taxon>eudicotyledons</taxon>
        <taxon>Gunneridae</taxon>
        <taxon>Pentapetalae</taxon>
        <taxon>asterids</taxon>
        <taxon>lamiids</taxon>
        <taxon>Lamiales</taxon>
        <taxon>Pedaliaceae</taxon>
        <taxon>Sesamum</taxon>
    </lineage>
</organism>